<dbReference type="PANTHER" id="PTHR30146:SF138">
    <property type="entry name" value="TRANSCRIPTIONAL REGULATORY PROTEIN"/>
    <property type="match status" value="1"/>
</dbReference>
<dbReference type="InterPro" id="IPR000843">
    <property type="entry name" value="HTH_LacI"/>
</dbReference>
<accession>A0A086ZF58</accession>
<dbReference type="InterPro" id="IPR046335">
    <property type="entry name" value="LacI/GalR-like_sensor"/>
</dbReference>
<dbReference type="PROSITE" id="PS50932">
    <property type="entry name" value="HTH_LACI_2"/>
    <property type="match status" value="1"/>
</dbReference>
<evidence type="ECO:0000313" key="6">
    <source>
        <dbReference type="EMBL" id="KFI45158.1"/>
    </source>
</evidence>
<dbReference type="InterPro" id="IPR010982">
    <property type="entry name" value="Lambda_DNA-bd_dom_sf"/>
</dbReference>
<dbReference type="RefSeq" id="WP_052118191.1">
    <property type="nucleotide sequence ID" value="NZ_JDUS01000009.1"/>
</dbReference>
<keyword evidence="1" id="KW-0805">Transcription regulation</keyword>
<dbReference type="STRING" id="1437606.BBOH_1420"/>
<protein>
    <submittedName>
        <fullName evidence="6">LacI family transcriptional regulator</fullName>
    </submittedName>
</protein>
<keyword evidence="3" id="KW-0804">Transcription</keyword>
<keyword evidence="2" id="KW-0238">DNA-binding</keyword>
<dbReference type="CDD" id="cd06267">
    <property type="entry name" value="PBP1_LacI_sugar_binding-like"/>
    <property type="match status" value="1"/>
</dbReference>
<feature type="compositionally biased region" description="Basic and acidic residues" evidence="4">
    <location>
        <begin position="336"/>
        <end position="347"/>
    </location>
</feature>
<dbReference type="SUPFAM" id="SSF53822">
    <property type="entry name" value="Periplasmic binding protein-like I"/>
    <property type="match status" value="1"/>
</dbReference>
<organism evidence="6 7">
    <name type="scientific">Bifidobacterium bohemicum DSM 22767</name>
    <dbReference type="NCBI Taxonomy" id="1437606"/>
    <lineage>
        <taxon>Bacteria</taxon>
        <taxon>Bacillati</taxon>
        <taxon>Actinomycetota</taxon>
        <taxon>Actinomycetes</taxon>
        <taxon>Bifidobacteriales</taxon>
        <taxon>Bifidobacteriaceae</taxon>
        <taxon>Bifidobacterium</taxon>
    </lineage>
</organism>
<dbReference type="GO" id="GO:0003700">
    <property type="term" value="F:DNA-binding transcription factor activity"/>
    <property type="evidence" value="ECO:0007669"/>
    <property type="project" value="TreeGrafter"/>
</dbReference>
<feature type="domain" description="HTH lacI-type" evidence="5">
    <location>
        <begin position="1"/>
        <end position="57"/>
    </location>
</feature>
<keyword evidence="7" id="KW-1185">Reference proteome</keyword>
<dbReference type="Pfam" id="PF13377">
    <property type="entry name" value="Peripla_BP_3"/>
    <property type="match status" value="1"/>
</dbReference>
<dbReference type="SUPFAM" id="SSF47413">
    <property type="entry name" value="lambda repressor-like DNA-binding domains"/>
    <property type="match status" value="1"/>
</dbReference>
<dbReference type="OrthoDB" id="3510266at2"/>
<comment type="caution">
    <text evidence="6">The sequence shown here is derived from an EMBL/GenBank/DDBJ whole genome shotgun (WGS) entry which is preliminary data.</text>
</comment>
<dbReference type="AlphaFoldDB" id="A0A086ZF58"/>
<dbReference type="InterPro" id="IPR028082">
    <property type="entry name" value="Peripla_BP_I"/>
</dbReference>
<evidence type="ECO:0000256" key="1">
    <source>
        <dbReference type="ARBA" id="ARBA00023015"/>
    </source>
</evidence>
<dbReference type="CDD" id="cd01392">
    <property type="entry name" value="HTH_LacI"/>
    <property type="match status" value="1"/>
</dbReference>
<evidence type="ECO:0000256" key="3">
    <source>
        <dbReference type="ARBA" id="ARBA00023163"/>
    </source>
</evidence>
<name>A0A086ZF58_9BIFI</name>
<dbReference type="SMART" id="SM00354">
    <property type="entry name" value="HTH_LACI"/>
    <property type="match status" value="1"/>
</dbReference>
<gene>
    <name evidence="6" type="ORF">BBOH_1420</name>
</gene>
<dbReference type="GO" id="GO:0000976">
    <property type="term" value="F:transcription cis-regulatory region binding"/>
    <property type="evidence" value="ECO:0007669"/>
    <property type="project" value="TreeGrafter"/>
</dbReference>
<reference evidence="6 7" key="1">
    <citation type="submission" date="2014-03" db="EMBL/GenBank/DDBJ databases">
        <title>Genomics of Bifidobacteria.</title>
        <authorList>
            <person name="Ventura M."/>
            <person name="Milani C."/>
            <person name="Lugli G.A."/>
        </authorList>
    </citation>
    <scope>NUCLEOTIDE SEQUENCE [LARGE SCALE GENOMIC DNA]</scope>
    <source>
        <strain evidence="6 7">DSM 22767</strain>
    </source>
</reference>
<sequence>MTTDIQEVAQAAGVSVSTVSRTFTKPDLVSAKTRKKVMSAANKLGFRISRSAAALKSGQTMRVAFLTADGVSSWFNSHAFAGLDSVLHPAGYDISVFTMTTARERKDFFQNLPVLRNVDAVVVNSFDIDPQEIARLDDVHVPIIGINVPSNVGFDATVSIDDCAAMHDAVNHLSALDHRNIAFVGQTTHSQLRYSADLRLQGFIDECRNHPSIHETVMLFEPGPDCIDEAINAILTAQPSLTAVCFMKDEIAIPVLFRLRQYNRRVPQDLSIIGFDDIELAGQIGLTTLRQDPYAMGAAVGRKVLDAITLAANSSRNDDMASSAHHRSHSGGHQAADLKRGSSDEGHMISGKSASKPVTGIPAQFETESLASPSTEAYSVFPVHLMLRETTMPLRK</sequence>
<dbReference type="Proteomes" id="UP000029096">
    <property type="component" value="Unassembled WGS sequence"/>
</dbReference>
<feature type="region of interest" description="Disordered" evidence="4">
    <location>
        <begin position="317"/>
        <end position="360"/>
    </location>
</feature>
<dbReference type="Pfam" id="PF00356">
    <property type="entry name" value="LacI"/>
    <property type="match status" value="1"/>
</dbReference>
<dbReference type="Gene3D" id="3.40.50.2300">
    <property type="match status" value="2"/>
</dbReference>
<evidence type="ECO:0000313" key="7">
    <source>
        <dbReference type="Proteomes" id="UP000029096"/>
    </source>
</evidence>
<proteinExistence type="predicted"/>
<evidence type="ECO:0000256" key="2">
    <source>
        <dbReference type="ARBA" id="ARBA00023125"/>
    </source>
</evidence>
<evidence type="ECO:0000259" key="5">
    <source>
        <dbReference type="PROSITE" id="PS50932"/>
    </source>
</evidence>
<evidence type="ECO:0000256" key="4">
    <source>
        <dbReference type="SAM" id="MobiDB-lite"/>
    </source>
</evidence>
<dbReference type="PANTHER" id="PTHR30146">
    <property type="entry name" value="LACI-RELATED TRANSCRIPTIONAL REPRESSOR"/>
    <property type="match status" value="1"/>
</dbReference>
<dbReference type="Gene3D" id="1.10.260.40">
    <property type="entry name" value="lambda repressor-like DNA-binding domains"/>
    <property type="match status" value="1"/>
</dbReference>
<dbReference type="EMBL" id="JGYP01000004">
    <property type="protein sequence ID" value="KFI45158.1"/>
    <property type="molecule type" value="Genomic_DNA"/>
</dbReference>
<dbReference type="eggNOG" id="COG1609">
    <property type="taxonomic scope" value="Bacteria"/>
</dbReference>